<evidence type="ECO:0000313" key="3">
    <source>
        <dbReference type="Proteomes" id="UP001183610"/>
    </source>
</evidence>
<protein>
    <submittedName>
        <fullName evidence="2">CU044_5270 family protein</fullName>
    </submittedName>
</protein>
<name>A0ABU2QWY8_9ACTN</name>
<reference evidence="3" key="1">
    <citation type="submission" date="2023-07" db="EMBL/GenBank/DDBJ databases">
        <title>30 novel species of actinomycetes from the DSMZ collection.</title>
        <authorList>
            <person name="Nouioui I."/>
        </authorList>
    </citation>
    <scope>NUCLEOTIDE SEQUENCE [LARGE SCALE GENOMIC DNA]</scope>
    <source>
        <strain evidence="3">DSM 41979</strain>
    </source>
</reference>
<feature type="region of interest" description="Disordered" evidence="1">
    <location>
        <begin position="1"/>
        <end position="32"/>
    </location>
</feature>
<keyword evidence="3" id="KW-1185">Reference proteome</keyword>
<comment type="caution">
    <text evidence="2">The sequence shown here is derived from an EMBL/GenBank/DDBJ whole genome shotgun (WGS) entry which is preliminary data.</text>
</comment>
<dbReference type="EMBL" id="JAVRET010000013">
    <property type="protein sequence ID" value="MDT0408969.1"/>
    <property type="molecule type" value="Genomic_DNA"/>
</dbReference>
<dbReference type="InterPro" id="IPR047789">
    <property type="entry name" value="CU044_5270-like"/>
</dbReference>
<evidence type="ECO:0000313" key="2">
    <source>
        <dbReference type="EMBL" id="MDT0408969.1"/>
    </source>
</evidence>
<dbReference type="Proteomes" id="UP001183610">
    <property type="component" value="Unassembled WGS sequence"/>
</dbReference>
<evidence type="ECO:0000256" key="1">
    <source>
        <dbReference type="SAM" id="MobiDB-lite"/>
    </source>
</evidence>
<gene>
    <name evidence="2" type="ORF">RM698_07845</name>
</gene>
<proteinExistence type="predicted"/>
<accession>A0ABU2QWY8</accession>
<dbReference type="NCBIfam" id="NF038083">
    <property type="entry name" value="CU044_5270_fam"/>
    <property type="match status" value="1"/>
</dbReference>
<sequence>MTDTHPSRTGAGRSEADDVARLLPPPPEWDLAPERTLHHKERLMRQIDDDTVRTAETGTPARRRVLRPAIVAPVAALALAGALTAGLTLGGQDHGGTTRTLQAGGGAHARQASALLGRISDAALDGRTLSVRDDQFVYVKSEDRGADETSGKAVMGPPVVRESWATQDPGRVKHIALVREDGETYWTNAFLGDEGGTPVGIDRATYKWLAALPTDPDALLKYLYAKTPEEEGQSRDQAVFERIGGLASGLLPPRTAAALYRAAARIPGVVTAPDAHDGKGRTGIGIAREDKKYAERSEWVFDKDLRFLGSRTYLTEDKPVGREGTLLSSTAVLAMGVADKAGVRPAEVTDVTGDGGAEES</sequence>
<organism evidence="2 3">
    <name type="scientific">Streptomyces evansiae</name>
    <dbReference type="NCBI Taxonomy" id="3075535"/>
    <lineage>
        <taxon>Bacteria</taxon>
        <taxon>Bacillati</taxon>
        <taxon>Actinomycetota</taxon>
        <taxon>Actinomycetes</taxon>
        <taxon>Kitasatosporales</taxon>
        <taxon>Streptomycetaceae</taxon>
        <taxon>Streptomyces</taxon>
    </lineage>
</organism>
<dbReference type="RefSeq" id="WP_010271921.1">
    <property type="nucleotide sequence ID" value="NZ_JAVRET010000013.1"/>
</dbReference>